<comment type="caution">
    <text evidence="3">The sequence shown here is derived from an EMBL/GenBank/DDBJ whole genome shotgun (WGS) entry which is preliminary data.</text>
</comment>
<dbReference type="Proteomes" id="UP001249851">
    <property type="component" value="Unassembled WGS sequence"/>
</dbReference>
<evidence type="ECO:0000313" key="4">
    <source>
        <dbReference type="Proteomes" id="UP001249851"/>
    </source>
</evidence>
<accession>A0AAD9PU54</accession>
<feature type="domain" description="HTH CENPB-type" evidence="2">
    <location>
        <begin position="1"/>
        <end position="32"/>
    </location>
</feature>
<keyword evidence="4" id="KW-1185">Reference proteome</keyword>
<proteinExistence type="predicted"/>
<dbReference type="EMBL" id="JARQWQ010000131">
    <property type="protein sequence ID" value="KAK2549135.1"/>
    <property type="molecule type" value="Genomic_DNA"/>
</dbReference>
<dbReference type="InterPro" id="IPR004875">
    <property type="entry name" value="DDE_SF_endonuclease_dom"/>
</dbReference>
<organism evidence="3 4">
    <name type="scientific">Acropora cervicornis</name>
    <name type="common">Staghorn coral</name>
    <dbReference type="NCBI Taxonomy" id="6130"/>
    <lineage>
        <taxon>Eukaryota</taxon>
        <taxon>Metazoa</taxon>
        <taxon>Cnidaria</taxon>
        <taxon>Anthozoa</taxon>
        <taxon>Hexacorallia</taxon>
        <taxon>Scleractinia</taxon>
        <taxon>Astrocoeniina</taxon>
        <taxon>Acroporidae</taxon>
        <taxon>Acropora</taxon>
    </lineage>
</organism>
<dbReference type="InterPro" id="IPR050863">
    <property type="entry name" value="CenT-Element_Derived"/>
</dbReference>
<dbReference type="GO" id="GO:0005634">
    <property type="term" value="C:nucleus"/>
    <property type="evidence" value="ECO:0007669"/>
    <property type="project" value="TreeGrafter"/>
</dbReference>
<dbReference type="PROSITE" id="PS51253">
    <property type="entry name" value="HTH_CENPB"/>
    <property type="match status" value="1"/>
</dbReference>
<evidence type="ECO:0000259" key="2">
    <source>
        <dbReference type="PROSITE" id="PS51253"/>
    </source>
</evidence>
<sequence>MAKARNVAESEFIASVHWCHRFMDRHDLSICRRTTISQKLPENFEDKLLKFQRFITTEQKKHENDLSLIGNADQTPLTFDMPANSTVDAKGTKSVSIMTTGHEKDRFTVMLACLGDGAKLPPYVVFKQKTLPKDLVLPWGIHVRAQAKGWMDESLVKDWRASTKKKSPCVGLF</sequence>
<dbReference type="Pfam" id="PF03184">
    <property type="entry name" value="DDE_1"/>
    <property type="match status" value="1"/>
</dbReference>
<reference evidence="3" key="2">
    <citation type="journal article" date="2023" name="Science">
        <title>Genomic signatures of disease resistance in endangered staghorn corals.</title>
        <authorList>
            <person name="Vollmer S.V."/>
            <person name="Selwyn J.D."/>
            <person name="Despard B.A."/>
            <person name="Roesel C.L."/>
        </authorList>
    </citation>
    <scope>NUCLEOTIDE SEQUENCE</scope>
    <source>
        <strain evidence="3">K2</strain>
    </source>
</reference>
<protein>
    <submittedName>
        <fullName evidence="3">Pogo transposable element with KRAB domain</fullName>
    </submittedName>
</protein>
<dbReference type="PANTHER" id="PTHR19303:SF74">
    <property type="entry name" value="POGO TRANSPOSABLE ELEMENT WITH KRAB DOMAIN"/>
    <property type="match status" value="1"/>
</dbReference>
<reference evidence="3" key="1">
    <citation type="journal article" date="2023" name="G3 (Bethesda)">
        <title>Whole genome assembly and annotation of the endangered Caribbean coral Acropora cervicornis.</title>
        <authorList>
            <person name="Selwyn J.D."/>
            <person name="Vollmer S.V."/>
        </authorList>
    </citation>
    <scope>NUCLEOTIDE SEQUENCE</scope>
    <source>
        <strain evidence="3">K2</strain>
    </source>
</reference>
<dbReference type="InterPro" id="IPR006600">
    <property type="entry name" value="HTH_CenpB_DNA-bd_dom"/>
</dbReference>
<evidence type="ECO:0000256" key="1">
    <source>
        <dbReference type="ARBA" id="ARBA00023125"/>
    </source>
</evidence>
<evidence type="ECO:0000313" key="3">
    <source>
        <dbReference type="EMBL" id="KAK2549135.1"/>
    </source>
</evidence>
<dbReference type="GO" id="GO:0003677">
    <property type="term" value="F:DNA binding"/>
    <property type="evidence" value="ECO:0007669"/>
    <property type="project" value="UniProtKB-KW"/>
</dbReference>
<dbReference type="PANTHER" id="PTHR19303">
    <property type="entry name" value="TRANSPOSON"/>
    <property type="match status" value="1"/>
</dbReference>
<gene>
    <name evidence="3" type="ORF">P5673_030510</name>
</gene>
<dbReference type="AlphaFoldDB" id="A0AAD9PU54"/>
<name>A0AAD9PU54_ACRCE</name>
<keyword evidence="1" id="KW-0238">DNA-binding</keyword>